<sequence>MSDLRMFEFEDIVWDDFCQSDDHIVPHPSDEQDDENTFRDGKRPRLEVTGISRNSGDRSATRNIGQEKDHGDFSNLSNQRSSMLEKDSLSLTPNVVFPSSSDRDSFKEVSSLASENAKTPGHGFKSNNTDTSGSEFGVDDPVLKDKSTVVDGNSYSYTLGNISQTDNDLNFFDNNPEDKDSSDFLYYGWPEIGNFEDVDRIFRNCESTFALGAGKEDELGWFSSPDAVQGSEDVPKSDFKFSCSHSNVLENISEKHDSSMQNASYSVNDSALKSGAIRYKGSSWPSEIDESVKHLAFVNGPSSLDSKDKLMPRGQVNEHKKQSKYQNQSGGKRKEHYYENGSSFNYINNPPNEVMQLDSGATSNRNFTYTGVRQQQQALGPDSSGHLRNTVPFVHSDNSLISDQTSAHPTLSAIKSENHDLTSLSQRKSSYASSQVQSVENPHDPSSVSVETQVRLSGDKFENHSDAGVSVVIPGELGSSNVPEGSSMSSGLDDISQEAANFRHLQLVMEQLDLRTKLCIRDSLYRLARSAEQRNNHANPTNGCGDDRDASGALMAEGTNKCAEFMDMETDTNPIDRSVAHLLFHRPSDSSVKPAHDSLIVRAPHYSSLYFKTNHDVAVGMDKVYNKLRNLDAYPKINEDFYSRTLSGGVVTLFSSIVIFVLFFSELRLYLHTVTNTKLVVDTSRGGKLHIYFDVTFPAVPCTLLSLDAMDISGEQHVNIRHDIFKKRIDSHGNVIEVRQDGIGAPKIEKPLQRHGGRLEHNETYCGSCYGAEMSDDDCCNSCEEVRDAYQKKGWGMTNLELIDQCKREGFIQKVKDEVGEGCNIHGSLEVNKVAGNFHFLPGKSFHQSNIRLLDLLAMQTESYNISHKINKLTFGDSIPGIVNPLDGVQWVQETPNGVYQYFVKVVPTIYTDIRGRTIQSNQFSVTEHYKSAEVDHFRSIPGVFFFYDINPIKVTFTEEHSSFLHFLTQICAIVGGIFTVAGIVDSFIYHGQKALRKREIGKFS</sequence>
<reference evidence="6" key="1">
    <citation type="submission" date="2024-07" db="EMBL/GenBank/DDBJ databases">
        <title>Two chromosome-level genome assemblies of Korean endemic species Abeliophyllum distichum and Forsythia ovata (Oleaceae).</title>
        <authorList>
            <person name="Jang H."/>
        </authorList>
    </citation>
    <scope>NUCLEOTIDE SEQUENCE [LARGE SCALE GENOMIC DNA]</scope>
</reference>
<dbReference type="PANTHER" id="PTHR33334:SF8">
    <property type="entry name" value="PROTEIN LNK1"/>
    <property type="match status" value="1"/>
</dbReference>
<keyword evidence="2" id="KW-1133">Transmembrane helix</keyword>
<feature type="region of interest" description="Disordered" evidence="1">
    <location>
        <begin position="92"/>
        <end position="140"/>
    </location>
</feature>
<keyword evidence="2" id="KW-0812">Transmembrane</keyword>
<feature type="compositionally biased region" description="Basic and acidic residues" evidence="1">
    <location>
        <begin position="305"/>
        <end position="320"/>
    </location>
</feature>
<feature type="domain" description="Endoplasmic reticulum vesicle transporter C-terminal" evidence="3">
    <location>
        <begin position="769"/>
        <end position="986"/>
    </location>
</feature>
<dbReference type="Proteomes" id="UP001604277">
    <property type="component" value="Unassembled WGS sequence"/>
</dbReference>
<dbReference type="AlphaFoldDB" id="A0ABD1VI58"/>
<feature type="region of interest" description="Disordered" evidence="1">
    <location>
        <begin position="22"/>
        <end position="78"/>
    </location>
</feature>
<evidence type="ECO:0000313" key="6">
    <source>
        <dbReference type="Proteomes" id="UP001604277"/>
    </source>
</evidence>
<dbReference type="Pfam" id="PF07970">
    <property type="entry name" value="COPIIcoated_ERV"/>
    <property type="match status" value="1"/>
</dbReference>
<keyword evidence="2" id="KW-0472">Membrane</keyword>
<organism evidence="5 6">
    <name type="scientific">Forsythia ovata</name>
    <dbReference type="NCBI Taxonomy" id="205694"/>
    <lineage>
        <taxon>Eukaryota</taxon>
        <taxon>Viridiplantae</taxon>
        <taxon>Streptophyta</taxon>
        <taxon>Embryophyta</taxon>
        <taxon>Tracheophyta</taxon>
        <taxon>Spermatophyta</taxon>
        <taxon>Magnoliopsida</taxon>
        <taxon>eudicotyledons</taxon>
        <taxon>Gunneridae</taxon>
        <taxon>Pentapetalae</taxon>
        <taxon>asterids</taxon>
        <taxon>lamiids</taxon>
        <taxon>Lamiales</taxon>
        <taxon>Oleaceae</taxon>
        <taxon>Forsythieae</taxon>
        <taxon>Forsythia</taxon>
    </lineage>
</organism>
<dbReference type="InterPro" id="IPR012936">
    <property type="entry name" value="Erv_C"/>
</dbReference>
<dbReference type="Pfam" id="PF13850">
    <property type="entry name" value="ERGIC_N"/>
    <property type="match status" value="1"/>
</dbReference>
<evidence type="ECO:0000313" key="5">
    <source>
        <dbReference type="EMBL" id="KAL2537045.1"/>
    </source>
</evidence>
<protein>
    <submittedName>
        <fullName evidence="5">Endoplasmic reticulum-Golgi intermediate compartment protein 3-like</fullName>
    </submittedName>
</protein>
<evidence type="ECO:0000256" key="2">
    <source>
        <dbReference type="SAM" id="Phobius"/>
    </source>
</evidence>
<comment type="caution">
    <text evidence="5">The sequence shown here is derived from an EMBL/GenBank/DDBJ whole genome shotgun (WGS) entry which is preliminary data.</text>
</comment>
<feature type="compositionally biased region" description="Polar residues" evidence="1">
    <location>
        <begin position="125"/>
        <end position="134"/>
    </location>
</feature>
<dbReference type="EMBL" id="JBFOLJ010000005">
    <property type="protein sequence ID" value="KAL2537045.1"/>
    <property type="molecule type" value="Genomic_DNA"/>
</dbReference>
<dbReference type="PANTHER" id="PTHR33334">
    <property type="entry name" value="PROTEIN LNK1"/>
    <property type="match status" value="1"/>
</dbReference>
<dbReference type="InterPro" id="IPR039542">
    <property type="entry name" value="Erv_N"/>
</dbReference>
<feature type="region of interest" description="Disordered" evidence="1">
    <location>
        <begin position="420"/>
        <end position="448"/>
    </location>
</feature>
<keyword evidence="6" id="KW-1185">Reference proteome</keyword>
<name>A0ABD1VI58_9LAMI</name>
<proteinExistence type="predicted"/>
<evidence type="ECO:0000259" key="4">
    <source>
        <dbReference type="Pfam" id="PF13850"/>
    </source>
</evidence>
<feature type="transmembrane region" description="Helical" evidence="2">
    <location>
        <begin position="964"/>
        <end position="989"/>
    </location>
</feature>
<accession>A0ABD1VI58</accession>
<evidence type="ECO:0000256" key="1">
    <source>
        <dbReference type="SAM" id="MobiDB-lite"/>
    </source>
</evidence>
<feature type="domain" description="Endoplasmic reticulum vesicle transporter N-terminal" evidence="4">
    <location>
        <begin position="628"/>
        <end position="717"/>
    </location>
</feature>
<dbReference type="InterPro" id="IPR039928">
    <property type="entry name" value="LNK"/>
</dbReference>
<evidence type="ECO:0000259" key="3">
    <source>
        <dbReference type="Pfam" id="PF07970"/>
    </source>
</evidence>
<feature type="region of interest" description="Disordered" evidence="1">
    <location>
        <begin position="302"/>
        <end position="334"/>
    </location>
</feature>
<feature type="compositionally biased region" description="Basic and acidic residues" evidence="1">
    <location>
        <begin position="55"/>
        <end position="72"/>
    </location>
</feature>
<gene>
    <name evidence="5" type="ORF">Fot_18436</name>
</gene>
<feature type="compositionally biased region" description="Basic and acidic residues" evidence="1">
    <location>
        <begin position="22"/>
        <end position="46"/>
    </location>
</feature>